<name>A0A195DUY6_9HYME</name>
<gene>
    <name evidence="1" type="ORF">ALC57_11071</name>
</gene>
<proteinExistence type="predicted"/>
<dbReference type="Proteomes" id="UP000078492">
    <property type="component" value="Unassembled WGS sequence"/>
</dbReference>
<organism evidence="1 2">
    <name type="scientific">Trachymyrmex cornetzi</name>
    <dbReference type="NCBI Taxonomy" id="471704"/>
    <lineage>
        <taxon>Eukaryota</taxon>
        <taxon>Metazoa</taxon>
        <taxon>Ecdysozoa</taxon>
        <taxon>Arthropoda</taxon>
        <taxon>Hexapoda</taxon>
        <taxon>Insecta</taxon>
        <taxon>Pterygota</taxon>
        <taxon>Neoptera</taxon>
        <taxon>Endopterygota</taxon>
        <taxon>Hymenoptera</taxon>
        <taxon>Apocrita</taxon>
        <taxon>Aculeata</taxon>
        <taxon>Formicoidea</taxon>
        <taxon>Formicidae</taxon>
        <taxon>Myrmicinae</taxon>
        <taxon>Trachymyrmex</taxon>
    </lineage>
</organism>
<reference evidence="1 2" key="1">
    <citation type="submission" date="2015-09" db="EMBL/GenBank/DDBJ databases">
        <title>Trachymyrmex cornetzi WGS genome.</title>
        <authorList>
            <person name="Nygaard S."/>
            <person name="Hu H."/>
            <person name="Boomsma J."/>
            <person name="Zhang G."/>
        </authorList>
    </citation>
    <scope>NUCLEOTIDE SEQUENCE [LARGE SCALE GENOMIC DNA]</scope>
    <source>
        <strain evidence="1">Tcor2-1</strain>
        <tissue evidence="1">Whole body</tissue>
    </source>
</reference>
<keyword evidence="2" id="KW-1185">Reference proteome</keyword>
<evidence type="ECO:0000313" key="2">
    <source>
        <dbReference type="Proteomes" id="UP000078492"/>
    </source>
</evidence>
<accession>A0A195DUY6</accession>
<evidence type="ECO:0000313" key="1">
    <source>
        <dbReference type="EMBL" id="KYN16562.1"/>
    </source>
</evidence>
<sequence length="43" mass="4792">MGIGAHNGVQQEDYEPDKLAFMAFQKSDTSDTPIIDNVTKCEF</sequence>
<protein>
    <submittedName>
        <fullName evidence="1">Uncharacterized protein</fullName>
    </submittedName>
</protein>
<dbReference type="EMBL" id="KQ980322">
    <property type="protein sequence ID" value="KYN16562.1"/>
    <property type="molecule type" value="Genomic_DNA"/>
</dbReference>
<dbReference type="AlphaFoldDB" id="A0A195DUY6"/>